<organism evidence="1">
    <name type="scientific">Neisseria gonorrhoeae</name>
    <dbReference type="NCBI Taxonomy" id="485"/>
    <lineage>
        <taxon>Bacteria</taxon>
        <taxon>Pseudomonadati</taxon>
        <taxon>Pseudomonadota</taxon>
        <taxon>Betaproteobacteria</taxon>
        <taxon>Neisseriales</taxon>
        <taxon>Neisseriaceae</taxon>
        <taxon>Neisseria</taxon>
    </lineage>
</organism>
<name>A0A378VZ49_NEIGO</name>
<evidence type="ECO:0000313" key="1">
    <source>
        <dbReference type="EMBL" id="SUA21773.1"/>
    </source>
</evidence>
<dbReference type="AlphaFoldDB" id="A0A378VZ49"/>
<gene>
    <name evidence="1" type="ORF">NCTC11421_01652</name>
</gene>
<protein>
    <submittedName>
        <fullName evidence="1">Uncharacterized protein</fullName>
    </submittedName>
</protein>
<proteinExistence type="predicted"/>
<sequence>MPSERKQQRFVGQRVADGLRVAQYFADAARAFQKSARNSTISKGRFLIWDSTEDKSAASRATSGTAILVRPLPITVF</sequence>
<reference evidence="1" key="1">
    <citation type="submission" date="2018-06" db="EMBL/GenBank/DDBJ databases">
        <authorList>
            <consortium name="Pathogen Informatics"/>
            <person name="Doyle S."/>
        </authorList>
    </citation>
    <scope>NUCLEOTIDE SEQUENCE [LARGE SCALE GENOMIC DNA]</scope>
    <source>
        <strain evidence="1">NCTC11421</strain>
    </source>
</reference>
<accession>A0A378VZ49</accession>
<dbReference type="EMBL" id="UGRI01000001">
    <property type="protein sequence ID" value="SUA21773.1"/>
    <property type="molecule type" value="Genomic_DNA"/>
</dbReference>